<dbReference type="EMBL" id="BLKM01009823">
    <property type="protein sequence ID" value="GFG28263.1"/>
    <property type="molecule type" value="Genomic_DNA"/>
</dbReference>
<evidence type="ECO:0000313" key="4">
    <source>
        <dbReference type="Proteomes" id="UP000502823"/>
    </source>
</evidence>
<keyword evidence="4" id="KW-1185">Reference proteome</keyword>
<proteinExistence type="predicted"/>
<reference evidence="4" key="1">
    <citation type="submission" date="2020-01" db="EMBL/GenBank/DDBJ databases">
        <title>Draft genome sequence of the Termite Coptotermes fromosanus.</title>
        <authorList>
            <person name="Itakura S."/>
            <person name="Yosikawa Y."/>
            <person name="Umezawa K."/>
        </authorList>
    </citation>
    <scope>NUCLEOTIDE SEQUENCE [LARGE SCALE GENOMIC DNA]</scope>
</reference>
<protein>
    <submittedName>
        <fullName evidence="3">Uncharacterized protein</fullName>
    </submittedName>
</protein>
<name>A0A6L2P7U3_COPFO</name>
<accession>A0A6L2P7U3</accession>
<comment type="caution">
    <text evidence="3">The sequence shown here is derived from an EMBL/GenBank/DDBJ whole genome shotgun (WGS) entry which is preliminary data.</text>
</comment>
<feature type="region of interest" description="Disordered" evidence="1">
    <location>
        <begin position="75"/>
        <end position="99"/>
    </location>
</feature>
<sequence length="127" mass="13435">MSGMNGSCIAQVLTGLCVSVPQSDAQRPGPGRVSPLLLLPSQHKQERTLLAGAVGHLHCRRTVLRGIGRVLASGALPPDRLQSSSDLRDGYGEQSPEKRGYGCQRAAYLCGRAAPRSTGLRLSAQQC</sequence>
<evidence type="ECO:0000256" key="1">
    <source>
        <dbReference type="SAM" id="MobiDB-lite"/>
    </source>
</evidence>
<feature type="chain" id="PRO_5027074412" evidence="2">
    <location>
        <begin position="26"/>
        <end position="127"/>
    </location>
</feature>
<feature type="compositionally biased region" description="Basic and acidic residues" evidence="1">
    <location>
        <begin position="86"/>
        <end position="99"/>
    </location>
</feature>
<evidence type="ECO:0000256" key="2">
    <source>
        <dbReference type="SAM" id="SignalP"/>
    </source>
</evidence>
<feature type="signal peptide" evidence="2">
    <location>
        <begin position="1"/>
        <end position="25"/>
    </location>
</feature>
<organism evidence="3 4">
    <name type="scientific">Coptotermes formosanus</name>
    <name type="common">Formosan subterranean termite</name>
    <dbReference type="NCBI Taxonomy" id="36987"/>
    <lineage>
        <taxon>Eukaryota</taxon>
        <taxon>Metazoa</taxon>
        <taxon>Ecdysozoa</taxon>
        <taxon>Arthropoda</taxon>
        <taxon>Hexapoda</taxon>
        <taxon>Insecta</taxon>
        <taxon>Pterygota</taxon>
        <taxon>Neoptera</taxon>
        <taxon>Polyneoptera</taxon>
        <taxon>Dictyoptera</taxon>
        <taxon>Blattodea</taxon>
        <taxon>Blattoidea</taxon>
        <taxon>Termitoidae</taxon>
        <taxon>Rhinotermitidae</taxon>
        <taxon>Coptotermes</taxon>
    </lineage>
</organism>
<keyword evidence="2" id="KW-0732">Signal</keyword>
<dbReference type="AlphaFoldDB" id="A0A6L2P7U3"/>
<gene>
    <name evidence="3" type="ORF">Cfor_01259</name>
</gene>
<dbReference type="Proteomes" id="UP000502823">
    <property type="component" value="Unassembled WGS sequence"/>
</dbReference>
<evidence type="ECO:0000313" key="3">
    <source>
        <dbReference type="EMBL" id="GFG28263.1"/>
    </source>
</evidence>
<feature type="non-terminal residue" evidence="3">
    <location>
        <position position="127"/>
    </location>
</feature>
<dbReference type="InParanoid" id="A0A6L2P7U3"/>